<evidence type="ECO:0000259" key="2">
    <source>
        <dbReference type="Pfam" id="PF19834"/>
    </source>
</evidence>
<name>A0A5N6T397_ASPPS</name>
<dbReference type="Proteomes" id="UP000325672">
    <property type="component" value="Unassembled WGS sequence"/>
</dbReference>
<feature type="region of interest" description="Disordered" evidence="1">
    <location>
        <begin position="49"/>
        <end position="108"/>
    </location>
</feature>
<protein>
    <recommendedName>
        <fullName evidence="2">DUF6314 domain-containing protein</fullName>
    </recommendedName>
</protein>
<dbReference type="InterPro" id="IPR045632">
    <property type="entry name" value="DUF6314"/>
</dbReference>
<dbReference type="AlphaFoldDB" id="A0A5N6T397"/>
<dbReference type="GeneID" id="43637968"/>
<keyword evidence="4" id="KW-1185">Reference proteome</keyword>
<dbReference type="EMBL" id="ML743560">
    <property type="protein sequence ID" value="KAE8140782.1"/>
    <property type="molecule type" value="Genomic_DNA"/>
</dbReference>
<dbReference type="RefSeq" id="XP_031916845.1">
    <property type="nucleotide sequence ID" value="XM_032053758.1"/>
</dbReference>
<gene>
    <name evidence="3" type="ORF">BDV38DRAFT_239375</name>
</gene>
<evidence type="ECO:0000313" key="4">
    <source>
        <dbReference type="Proteomes" id="UP000325672"/>
    </source>
</evidence>
<reference evidence="3 4" key="1">
    <citation type="submission" date="2019-04" db="EMBL/GenBank/DDBJ databases">
        <title>Friends and foes A comparative genomics study of 23 Aspergillus species from section Flavi.</title>
        <authorList>
            <consortium name="DOE Joint Genome Institute"/>
            <person name="Kjaerbolling I."/>
            <person name="Vesth T."/>
            <person name="Frisvad J.C."/>
            <person name="Nybo J.L."/>
            <person name="Theobald S."/>
            <person name="Kildgaard S."/>
            <person name="Isbrandt T."/>
            <person name="Kuo A."/>
            <person name="Sato A."/>
            <person name="Lyhne E.K."/>
            <person name="Kogle M.E."/>
            <person name="Wiebenga A."/>
            <person name="Kun R.S."/>
            <person name="Lubbers R.J."/>
            <person name="Makela M.R."/>
            <person name="Barry K."/>
            <person name="Chovatia M."/>
            <person name="Clum A."/>
            <person name="Daum C."/>
            <person name="Haridas S."/>
            <person name="He G."/>
            <person name="LaButti K."/>
            <person name="Lipzen A."/>
            <person name="Mondo S."/>
            <person name="Riley R."/>
            <person name="Salamov A."/>
            <person name="Simmons B.A."/>
            <person name="Magnuson J.K."/>
            <person name="Henrissat B."/>
            <person name="Mortensen U.H."/>
            <person name="Larsen T.O."/>
            <person name="Devries R.P."/>
            <person name="Grigoriev I.V."/>
            <person name="Machida M."/>
            <person name="Baker S.E."/>
            <person name="Andersen M.R."/>
        </authorList>
    </citation>
    <scope>NUCLEOTIDE SEQUENCE [LARGE SCALE GENOMIC DNA]</scope>
    <source>
        <strain evidence="3 4">CBS 117625</strain>
    </source>
</reference>
<dbReference type="Pfam" id="PF19834">
    <property type="entry name" value="DUF6314"/>
    <property type="match status" value="1"/>
</dbReference>
<feature type="region of interest" description="Disordered" evidence="1">
    <location>
        <begin position="1"/>
        <end position="23"/>
    </location>
</feature>
<dbReference type="OrthoDB" id="66881at2759"/>
<organism evidence="3 4">
    <name type="scientific">Aspergillus pseudotamarii</name>
    <dbReference type="NCBI Taxonomy" id="132259"/>
    <lineage>
        <taxon>Eukaryota</taxon>
        <taxon>Fungi</taxon>
        <taxon>Dikarya</taxon>
        <taxon>Ascomycota</taxon>
        <taxon>Pezizomycotina</taxon>
        <taxon>Eurotiomycetes</taxon>
        <taxon>Eurotiomycetidae</taxon>
        <taxon>Eurotiales</taxon>
        <taxon>Aspergillaceae</taxon>
        <taxon>Aspergillus</taxon>
        <taxon>Aspergillus subgen. Circumdati</taxon>
    </lineage>
</organism>
<sequence>MTQPPPPTHPPNPTTPKMRPQLSPTLLTTLFTSLTRPTTKWTLHRTLKSDNPLDINGDLHGTATFTPLPTSKSNTNPSTNTQNPPPPSTQDLLYHEEGEMPAPPGLRANLGVGVGLRFTKKYIWRLSEAGIISVWFAKVGNGEDGPDYLFHEFEFREEGQSPGEGDKEGETFVDAPMPPLVDGEDTVVLRARGNHLCINDMYRTAYAFRVRGEGEVVSWASRHVVKGPKKDQDIVNFYQVG</sequence>
<evidence type="ECO:0000313" key="3">
    <source>
        <dbReference type="EMBL" id="KAE8140782.1"/>
    </source>
</evidence>
<proteinExistence type="predicted"/>
<feature type="compositionally biased region" description="Pro residues" evidence="1">
    <location>
        <begin position="1"/>
        <end position="14"/>
    </location>
</feature>
<accession>A0A5N6T397</accession>
<evidence type="ECO:0000256" key="1">
    <source>
        <dbReference type="SAM" id="MobiDB-lite"/>
    </source>
</evidence>
<feature type="compositionally biased region" description="Low complexity" evidence="1">
    <location>
        <begin position="66"/>
        <end position="82"/>
    </location>
</feature>
<feature type="domain" description="DUF6314" evidence="2">
    <location>
        <begin position="40"/>
        <end position="239"/>
    </location>
</feature>